<evidence type="ECO:0000256" key="4">
    <source>
        <dbReference type="ARBA" id="ARBA00023315"/>
    </source>
</evidence>
<comment type="catalytic activity">
    <reaction evidence="5">
        <text>N-terminal L-alanyl-[ribosomal protein bS18] + acetyl-CoA = N-terminal N(alpha)-acetyl-L-alanyl-[ribosomal protein bS18] + CoA + H(+)</text>
        <dbReference type="Rhea" id="RHEA:43756"/>
        <dbReference type="Rhea" id="RHEA-COMP:10676"/>
        <dbReference type="Rhea" id="RHEA-COMP:10677"/>
        <dbReference type="ChEBI" id="CHEBI:15378"/>
        <dbReference type="ChEBI" id="CHEBI:57287"/>
        <dbReference type="ChEBI" id="CHEBI:57288"/>
        <dbReference type="ChEBI" id="CHEBI:64718"/>
        <dbReference type="ChEBI" id="CHEBI:83683"/>
        <dbReference type="EC" id="2.3.1.266"/>
    </reaction>
</comment>
<dbReference type="Gene3D" id="3.40.630.30">
    <property type="match status" value="1"/>
</dbReference>
<comment type="similarity">
    <text evidence="1 5">Belongs to the acetyltransferase family. RimI subfamily.</text>
</comment>
<keyword evidence="7" id="KW-0687">Ribonucleoprotein</keyword>
<evidence type="ECO:0000256" key="2">
    <source>
        <dbReference type="ARBA" id="ARBA00022490"/>
    </source>
</evidence>
<keyword evidence="8" id="KW-1185">Reference proteome</keyword>
<evidence type="ECO:0000256" key="3">
    <source>
        <dbReference type="ARBA" id="ARBA00022679"/>
    </source>
</evidence>
<dbReference type="EC" id="2.3.1.266" evidence="5"/>
<evidence type="ECO:0000256" key="5">
    <source>
        <dbReference type="RuleBase" id="RU363094"/>
    </source>
</evidence>
<dbReference type="InterPro" id="IPR016181">
    <property type="entry name" value="Acyl_CoA_acyltransferase"/>
</dbReference>
<dbReference type="PANTHER" id="PTHR43420">
    <property type="entry name" value="ACETYLTRANSFERASE"/>
    <property type="match status" value="1"/>
</dbReference>
<comment type="function">
    <text evidence="5">Acetylates the N-terminal alanine of ribosomal protein bS18.</text>
</comment>
<feature type="domain" description="N-acetyltransferase" evidence="6">
    <location>
        <begin position="4"/>
        <end position="147"/>
    </location>
</feature>
<comment type="subcellular location">
    <subcellularLocation>
        <location evidence="5">Cytoplasm</location>
    </subcellularLocation>
</comment>
<dbReference type="InterPro" id="IPR006464">
    <property type="entry name" value="AcTrfase_RimI/Ard1"/>
</dbReference>
<proteinExistence type="inferred from homology"/>
<dbReference type="PANTHER" id="PTHR43420:SF44">
    <property type="entry name" value="ACETYLTRANSFERASE YPEA"/>
    <property type="match status" value="1"/>
</dbReference>
<sequence length="152" mass="17793">MNDFEISFIEEKDTSEVLNINNLCFNPPWSLESLQNEIKNKFSKYIVLKKKNKVIGYVGIWLIIDEAHITNIAVHPDYRNIGCGNILMNEIIHLCKQRNVPSITLEVRFNNTPAINLYKKFGFIEEGLRKNYYENNIDAVVMWKRNVLLSNE</sequence>
<keyword evidence="7" id="KW-0689">Ribosomal protein</keyword>
<dbReference type="Proteomes" id="UP001144612">
    <property type="component" value="Unassembled WGS sequence"/>
</dbReference>
<reference evidence="7" key="1">
    <citation type="submission" date="2022-12" db="EMBL/GenBank/DDBJ databases">
        <title>Clostridium sp. nov., isolated from industrial wastewater.</title>
        <authorList>
            <person name="Jiayan W."/>
        </authorList>
    </citation>
    <scope>NUCLEOTIDE SEQUENCE</scope>
    <source>
        <strain evidence="7">ZC22-4</strain>
    </source>
</reference>
<dbReference type="InterPro" id="IPR050680">
    <property type="entry name" value="YpeA/RimI_acetyltransf"/>
</dbReference>
<protein>
    <recommendedName>
        <fullName evidence="5">[Ribosomal protein bS18]-alanine N-acetyltransferase</fullName>
        <ecNumber evidence="5">2.3.1.266</ecNumber>
    </recommendedName>
</protein>
<dbReference type="SUPFAM" id="SSF55729">
    <property type="entry name" value="Acyl-CoA N-acyltransferases (Nat)"/>
    <property type="match status" value="1"/>
</dbReference>
<keyword evidence="3 7" id="KW-0808">Transferase</keyword>
<dbReference type="EMBL" id="JAPQFJ010000008">
    <property type="protein sequence ID" value="MCY6958823.1"/>
    <property type="molecule type" value="Genomic_DNA"/>
</dbReference>
<comment type="caution">
    <text evidence="7">The sequence shown here is derived from an EMBL/GenBank/DDBJ whole genome shotgun (WGS) entry which is preliminary data.</text>
</comment>
<dbReference type="PROSITE" id="PS51186">
    <property type="entry name" value="GNAT"/>
    <property type="match status" value="1"/>
</dbReference>
<dbReference type="CDD" id="cd04301">
    <property type="entry name" value="NAT_SF"/>
    <property type="match status" value="1"/>
</dbReference>
<dbReference type="NCBIfam" id="TIGR01575">
    <property type="entry name" value="rimI"/>
    <property type="match status" value="1"/>
</dbReference>
<keyword evidence="2 5" id="KW-0963">Cytoplasm</keyword>
<gene>
    <name evidence="7" type="primary">rimI</name>
    <name evidence="7" type="ORF">OW729_09430</name>
</gene>
<name>A0ABT4D9H5_9CLOT</name>
<organism evidence="7 8">
    <name type="scientific">Clostridium brassicae</name>
    <dbReference type="NCBI Taxonomy" id="2999072"/>
    <lineage>
        <taxon>Bacteria</taxon>
        <taxon>Bacillati</taxon>
        <taxon>Bacillota</taxon>
        <taxon>Clostridia</taxon>
        <taxon>Eubacteriales</taxon>
        <taxon>Clostridiaceae</taxon>
        <taxon>Clostridium</taxon>
    </lineage>
</organism>
<evidence type="ECO:0000256" key="1">
    <source>
        <dbReference type="ARBA" id="ARBA00005395"/>
    </source>
</evidence>
<dbReference type="Pfam" id="PF00583">
    <property type="entry name" value="Acetyltransf_1"/>
    <property type="match status" value="1"/>
</dbReference>
<evidence type="ECO:0000313" key="8">
    <source>
        <dbReference type="Proteomes" id="UP001144612"/>
    </source>
</evidence>
<dbReference type="GO" id="GO:0005840">
    <property type="term" value="C:ribosome"/>
    <property type="evidence" value="ECO:0007669"/>
    <property type="project" value="UniProtKB-KW"/>
</dbReference>
<dbReference type="RefSeq" id="WP_268061238.1">
    <property type="nucleotide sequence ID" value="NZ_JAPQFJ010000008.1"/>
</dbReference>
<keyword evidence="4 7" id="KW-0012">Acyltransferase</keyword>
<dbReference type="GO" id="GO:0008999">
    <property type="term" value="F:protein-N-terminal-alanine acetyltransferase activity"/>
    <property type="evidence" value="ECO:0007669"/>
    <property type="project" value="UniProtKB-EC"/>
</dbReference>
<evidence type="ECO:0000259" key="6">
    <source>
        <dbReference type="PROSITE" id="PS51186"/>
    </source>
</evidence>
<evidence type="ECO:0000313" key="7">
    <source>
        <dbReference type="EMBL" id="MCY6958823.1"/>
    </source>
</evidence>
<dbReference type="InterPro" id="IPR000182">
    <property type="entry name" value="GNAT_dom"/>
</dbReference>
<accession>A0ABT4D9H5</accession>